<reference evidence="1 2" key="1">
    <citation type="submission" date="2013-02" db="EMBL/GenBank/DDBJ databases">
        <authorList>
            <person name="Genoscope - CEA"/>
        </authorList>
    </citation>
    <scope>NUCLEOTIDE SEQUENCE [LARGE SCALE GENOMIC DNA]</scope>
    <source>
        <strain evidence="1 2">STM 2683</strain>
    </source>
</reference>
<organism evidence="1 2">
    <name type="scientific">Mesorhizobium metallidurans STM 2683</name>
    <dbReference type="NCBI Taxonomy" id="1297569"/>
    <lineage>
        <taxon>Bacteria</taxon>
        <taxon>Pseudomonadati</taxon>
        <taxon>Pseudomonadota</taxon>
        <taxon>Alphaproteobacteria</taxon>
        <taxon>Hyphomicrobiales</taxon>
        <taxon>Phyllobacteriaceae</taxon>
        <taxon>Mesorhizobium</taxon>
    </lineage>
</organism>
<protein>
    <submittedName>
        <fullName evidence="1">Uncharacterized protein</fullName>
    </submittedName>
</protein>
<proteinExistence type="predicted"/>
<name>M5EH95_9HYPH</name>
<keyword evidence="2" id="KW-1185">Reference proteome</keyword>
<dbReference type="STRING" id="1297569.MESS2_1180002"/>
<gene>
    <name evidence="1" type="ORF">MESS2_1180002</name>
</gene>
<comment type="caution">
    <text evidence="1">The sequence shown here is derived from an EMBL/GenBank/DDBJ whole genome shotgun (WGS) entry which is preliminary data.</text>
</comment>
<dbReference type="EMBL" id="CAUM01000022">
    <property type="protein sequence ID" value="CCV03994.1"/>
    <property type="molecule type" value="Genomic_DNA"/>
</dbReference>
<evidence type="ECO:0000313" key="1">
    <source>
        <dbReference type="EMBL" id="CCV03994.1"/>
    </source>
</evidence>
<accession>M5EH95</accession>
<sequence length="57" mass="6470">MLDTRGMSDRNTLVMAGNVRNLVQPALLMPPSVGADEISRDLARLAFRPWHLRPQRK</sequence>
<evidence type="ECO:0000313" key="2">
    <source>
        <dbReference type="Proteomes" id="UP000012062"/>
    </source>
</evidence>
<dbReference type="AlphaFoldDB" id="M5EH95"/>
<dbReference type="Proteomes" id="UP000012062">
    <property type="component" value="Unassembled WGS sequence"/>
</dbReference>